<dbReference type="HAMAP" id="MF_00649">
    <property type="entry name" value="DNA_gyrase_inhibitor_YacG"/>
    <property type="match status" value="1"/>
</dbReference>
<comment type="similarity">
    <text evidence="3">Belongs to the DNA gyrase inhibitor YacG family.</text>
</comment>
<dbReference type="GO" id="GO:0008657">
    <property type="term" value="F:DNA topoisomerase type II (double strand cut, ATP-hydrolyzing) inhibitor activity"/>
    <property type="evidence" value="ECO:0007669"/>
    <property type="project" value="UniProtKB-UniRule"/>
</dbReference>
<keyword evidence="2 3" id="KW-0862">Zinc</keyword>
<dbReference type="PANTHER" id="PTHR36150">
    <property type="entry name" value="DNA GYRASE INHIBITOR YACG"/>
    <property type="match status" value="1"/>
</dbReference>
<dbReference type="EMBL" id="CP036289">
    <property type="protein sequence ID" value="QDU76519.1"/>
    <property type="molecule type" value="Genomic_DNA"/>
</dbReference>
<comment type="cofactor">
    <cofactor evidence="3">
        <name>Zn(2+)</name>
        <dbReference type="ChEBI" id="CHEBI:29105"/>
    </cofactor>
    <text evidence="3">Binds 1 zinc ion.</text>
</comment>
<dbReference type="Gene3D" id="3.30.50.10">
    <property type="entry name" value="Erythroid Transcription Factor GATA-1, subunit A"/>
    <property type="match status" value="1"/>
</dbReference>
<feature type="binding site" evidence="3">
    <location>
        <position position="6"/>
    </location>
    <ligand>
        <name>Zn(2+)</name>
        <dbReference type="ChEBI" id="CHEBI:29105"/>
    </ligand>
</feature>
<comment type="function">
    <text evidence="3">Inhibits all the catalytic activities of DNA gyrase by preventing its interaction with DNA. Acts by binding directly to the C-terminal domain of GyrB, which probably disrupts DNA binding by the gyrase.</text>
</comment>
<proteinExistence type="inferred from homology"/>
<dbReference type="GO" id="GO:0008270">
    <property type="term" value="F:zinc ion binding"/>
    <property type="evidence" value="ECO:0007669"/>
    <property type="project" value="UniProtKB-UniRule"/>
</dbReference>
<evidence type="ECO:0000313" key="4">
    <source>
        <dbReference type="EMBL" id="QDU76519.1"/>
    </source>
</evidence>
<sequence length="64" mass="7394">MASLRCPTCGHLFESDYTPAMPFCSERCRQIDLGQWLDEEHALPVDIEKHIEEQANRTLDDEDS</sequence>
<organism evidence="4 5">
    <name type="scientific">Bremerella volcania</name>
    <dbReference type="NCBI Taxonomy" id="2527984"/>
    <lineage>
        <taxon>Bacteria</taxon>
        <taxon>Pseudomonadati</taxon>
        <taxon>Planctomycetota</taxon>
        <taxon>Planctomycetia</taxon>
        <taxon>Pirellulales</taxon>
        <taxon>Pirellulaceae</taxon>
        <taxon>Bremerella</taxon>
    </lineage>
</organism>
<evidence type="ECO:0000313" key="5">
    <source>
        <dbReference type="Proteomes" id="UP000318626"/>
    </source>
</evidence>
<dbReference type="SUPFAM" id="SSF57716">
    <property type="entry name" value="Glucocorticoid receptor-like (DNA-binding domain)"/>
    <property type="match status" value="1"/>
</dbReference>
<name>A0A518CBC1_9BACT</name>
<evidence type="ECO:0000256" key="1">
    <source>
        <dbReference type="ARBA" id="ARBA00022723"/>
    </source>
</evidence>
<dbReference type="OrthoDB" id="9809663at2"/>
<protein>
    <recommendedName>
        <fullName evidence="3">DNA gyrase inhibitor YacG</fullName>
    </recommendedName>
</protein>
<dbReference type="AlphaFoldDB" id="A0A518CBC1"/>
<evidence type="ECO:0000256" key="3">
    <source>
        <dbReference type="HAMAP-Rule" id="MF_00649"/>
    </source>
</evidence>
<comment type="subunit">
    <text evidence="3">Interacts with GyrB.</text>
</comment>
<dbReference type="Proteomes" id="UP000318626">
    <property type="component" value="Chromosome"/>
</dbReference>
<dbReference type="InterPro" id="IPR005584">
    <property type="entry name" value="DNA_gyrase_inhibitor_YacG"/>
</dbReference>
<dbReference type="InterPro" id="IPR013088">
    <property type="entry name" value="Znf_NHR/GATA"/>
</dbReference>
<feature type="binding site" evidence="3">
    <location>
        <position position="24"/>
    </location>
    <ligand>
        <name>Zn(2+)</name>
        <dbReference type="ChEBI" id="CHEBI:29105"/>
    </ligand>
</feature>
<accession>A0A518CBC1</accession>
<evidence type="ECO:0000256" key="2">
    <source>
        <dbReference type="ARBA" id="ARBA00022833"/>
    </source>
</evidence>
<dbReference type="RefSeq" id="WP_144974686.1">
    <property type="nucleotide sequence ID" value="NZ_CP036289.1"/>
</dbReference>
<dbReference type="Pfam" id="PF03884">
    <property type="entry name" value="YacG"/>
    <property type="match status" value="1"/>
</dbReference>
<reference evidence="5" key="1">
    <citation type="submission" date="2019-02" db="EMBL/GenBank/DDBJ databases">
        <title>Deep-cultivation of Planctomycetes and their phenomic and genomic characterization uncovers novel biology.</title>
        <authorList>
            <person name="Wiegand S."/>
            <person name="Jogler M."/>
            <person name="Boedeker C."/>
            <person name="Pinto D."/>
            <person name="Vollmers J."/>
            <person name="Rivas-Marin E."/>
            <person name="Kohn T."/>
            <person name="Peeters S.H."/>
            <person name="Heuer A."/>
            <person name="Rast P."/>
            <person name="Oberbeckmann S."/>
            <person name="Bunk B."/>
            <person name="Jeske O."/>
            <person name="Meyerdierks A."/>
            <person name="Storesund J.E."/>
            <person name="Kallscheuer N."/>
            <person name="Luecker S."/>
            <person name="Lage O.M."/>
            <person name="Pohl T."/>
            <person name="Merkel B.J."/>
            <person name="Hornburger P."/>
            <person name="Mueller R.-W."/>
            <person name="Bruemmer F."/>
            <person name="Labrenz M."/>
            <person name="Spormann A.M."/>
            <person name="Op den Camp H."/>
            <person name="Overmann J."/>
            <person name="Amann R."/>
            <person name="Jetten M.S.M."/>
            <person name="Mascher T."/>
            <person name="Medema M.H."/>
            <person name="Devos D.P."/>
            <person name="Kaster A.-K."/>
            <person name="Ovreas L."/>
            <person name="Rohde M."/>
            <person name="Galperin M.Y."/>
            <person name="Jogler C."/>
        </authorList>
    </citation>
    <scope>NUCLEOTIDE SEQUENCE [LARGE SCALE GENOMIC DNA]</scope>
    <source>
        <strain evidence="5">Pan97</strain>
    </source>
</reference>
<gene>
    <name evidence="3 4" type="primary">yacG</name>
    <name evidence="4" type="ORF">Pan97_35700</name>
</gene>
<dbReference type="PANTHER" id="PTHR36150:SF1">
    <property type="entry name" value="DNA GYRASE INHIBITOR YACG"/>
    <property type="match status" value="1"/>
</dbReference>
<feature type="binding site" evidence="3">
    <location>
        <position position="28"/>
    </location>
    <ligand>
        <name>Zn(2+)</name>
        <dbReference type="ChEBI" id="CHEBI:29105"/>
    </ligand>
</feature>
<keyword evidence="1 3" id="KW-0479">Metal-binding</keyword>
<dbReference type="GO" id="GO:0006355">
    <property type="term" value="P:regulation of DNA-templated transcription"/>
    <property type="evidence" value="ECO:0007669"/>
    <property type="project" value="InterPro"/>
</dbReference>
<keyword evidence="5" id="KW-1185">Reference proteome</keyword>
<feature type="binding site" evidence="3">
    <location>
        <position position="9"/>
    </location>
    <ligand>
        <name>Zn(2+)</name>
        <dbReference type="ChEBI" id="CHEBI:29105"/>
    </ligand>
</feature>
<dbReference type="KEGG" id="bvo:Pan97_35700"/>